<name>A0A4S2KPL1_9HYME</name>
<evidence type="ECO:0000313" key="2">
    <source>
        <dbReference type="Proteomes" id="UP000310200"/>
    </source>
</evidence>
<gene>
    <name evidence="1" type="ORF">DBV15_07662</name>
</gene>
<dbReference type="EMBL" id="QBLH01002105">
    <property type="protein sequence ID" value="TGZ49788.1"/>
    <property type="molecule type" value="Genomic_DNA"/>
</dbReference>
<dbReference type="AlphaFoldDB" id="A0A4S2KPL1"/>
<accession>A0A4S2KPL1</accession>
<comment type="caution">
    <text evidence="1">The sequence shown here is derived from an EMBL/GenBank/DDBJ whole genome shotgun (WGS) entry which is preliminary data.</text>
</comment>
<organism evidence="1 2">
    <name type="scientific">Temnothorax longispinosus</name>
    <dbReference type="NCBI Taxonomy" id="300112"/>
    <lineage>
        <taxon>Eukaryota</taxon>
        <taxon>Metazoa</taxon>
        <taxon>Ecdysozoa</taxon>
        <taxon>Arthropoda</taxon>
        <taxon>Hexapoda</taxon>
        <taxon>Insecta</taxon>
        <taxon>Pterygota</taxon>
        <taxon>Neoptera</taxon>
        <taxon>Endopterygota</taxon>
        <taxon>Hymenoptera</taxon>
        <taxon>Apocrita</taxon>
        <taxon>Aculeata</taxon>
        <taxon>Formicoidea</taxon>
        <taxon>Formicidae</taxon>
        <taxon>Myrmicinae</taxon>
        <taxon>Temnothorax</taxon>
    </lineage>
</organism>
<dbReference type="Proteomes" id="UP000310200">
    <property type="component" value="Unassembled WGS sequence"/>
</dbReference>
<sequence length="134" mass="15769">MKGMRDTVERYIRLVRTRSAQLVPYIRVSIACQYINDGKTVINLWKLDNIYYRQTKKTSKTDGLIESWSTEIIMYEYCFTKSKAKSWLSHTLRNRDVPGRKSHSAPRSLYPRKLITRDGADKDLRISRRRGPPS</sequence>
<reference evidence="1 2" key="1">
    <citation type="journal article" date="2019" name="Philos. Trans. R. Soc. Lond., B, Biol. Sci.">
        <title>Ant behaviour and brain gene expression of defending hosts depend on the ecological success of the intruding social parasite.</title>
        <authorList>
            <person name="Kaur R."/>
            <person name="Stoldt M."/>
            <person name="Jongepier E."/>
            <person name="Feldmeyer B."/>
            <person name="Menzel F."/>
            <person name="Bornberg-Bauer E."/>
            <person name="Foitzik S."/>
        </authorList>
    </citation>
    <scope>NUCLEOTIDE SEQUENCE [LARGE SCALE GENOMIC DNA]</scope>
    <source>
        <tissue evidence="1">Whole body</tissue>
    </source>
</reference>
<keyword evidence="2" id="KW-1185">Reference proteome</keyword>
<proteinExistence type="predicted"/>
<evidence type="ECO:0000313" key="1">
    <source>
        <dbReference type="EMBL" id="TGZ49788.1"/>
    </source>
</evidence>
<protein>
    <submittedName>
        <fullName evidence="1">Uncharacterized protein</fullName>
    </submittedName>
</protein>